<keyword evidence="2" id="KW-0808">Transferase</keyword>
<keyword evidence="3" id="KW-1185">Reference proteome</keyword>
<dbReference type="Pfam" id="PF00535">
    <property type="entry name" value="Glycos_transf_2"/>
    <property type="match status" value="1"/>
</dbReference>
<dbReference type="Gene3D" id="3.90.550.10">
    <property type="entry name" value="Spore Coat Polysaccharide Biosynthesis Protein SpsA, Chain A"/>
    <property type="match status" value="1"/>
</dbReference>
<evidence type="ECO:0000259" key="1">
    <source>
        <dbReference type="Pfam" id="PF00535"/>
    </source>
</evidence>
<protein>
    <submittedName>
        <fullName evidence="2">Glycosyl transferase family 2</fullName>
    </submittedName>
</protein>
<sequence length="230" mass="25649">MFHINVISKPKISIITIVLNGAKTIEQTINSVIGQTAGDIEYIIIDGGSTDETIEIIKKYAKHIDVFVSEPDTGIGNAFNKGVLAASGEIIGIINADDWYEETAVADVIDIYGKYPYYDVYYGKCNFITLVGTPNIKGSENGHLLLLDSMNMAHPSTFVKRDAYLKYGLFNEDYRIAMDYEWLLRAYVNGAIFRSVDALLAHHRPGGISQVNYDEAYAECSRARNIFLNK</sequence>
<dbReference type="AlphaFoldDB" id="A0A1G9UP42"/>
<dbReference type="InterPro" id="IPR001173">
    <property type="entry name" value="Glyco_trans_2-like"/>
</dbReference>
<dbReference type="CDD" id="cd06433">
    <property type="entry name" value="GT_2_WfgS_like"/>
    <property type="match status" value="1"/>
</dbReference>
<accession>A0A1G9UP42</accession>
<evidence type="ECO:0000313" key="3">
    <source>
        <dbReference type="Proteomes" id="UP000183200"/>
    </source>
</evidence>
<dbReference type="SUPFAM" id="SSF53448">
    <property type="entry name" value="Nucleotide-diphospho-sugar transferases"/>
    <property type="match status" value="1"/>
</dbReference>
<dbReference type="OrthoDB" id="9788101at2"/>
<feature type="domain" description="Glycosyltransferase 2-like" evidence="1">
    <location>
        <begin position="13"/>
        <end position="122"/>
    </location>
</feature>
<dbReference type="GO" id="GO:0016758">
    <property type="term" value="F:hexosyltransferase activity"/>
    <property type="evidence" value="ECO:0007669"/>
    <property type="project" value="UniProtKB-ARBA"/>
</dbReference>
<reference evidence="3" key="1">
    <citation type="submission" date="2016-10" db="EMBL/GenBank/DDBJ databases">
        <authorList>
            <person name="Varghese N."/>
            <person name="Submissions S."/>
        </authorList>
    </citation>
    <scope>NUCLEOTIDE SEQUENCE [LARGE SCALE GENOMIC DNA]</scope>
    <source>
        <strain evidence="3">DSM 19110</strain>
    </source>
</reference>
<dbReference type="PANTHER" id="PTHR22916">
    <property type="entry name" value="GLYCOSYLTRANSFERASE"/>
    <property type="match status" value="1"/>
</dbReference>
<organism evidence="2 3">
    <name type="scientific">Pedobacter steynii</name>
    <dbReference type="NCBI Taxonomy" id="430522"/>
    <lineage>
        <taxon>Bacteria</taxon>
        <taxon>Pseudomonadati</taxon>
        <taxon>Bacteroidota</taxon>
        <taxon>Sphingobacteriia</taxon>
        <taxon>Sphingobacteriales</taxon>
        <taxon>Sphingobacteriaceae</taxon>
        <taxon>Pedobacter</taxon>
    </lineage>
</organism>
<name>A0A1G9UP42_9SPHI</name>
<dbReference type="PANTHER" id="PTHR22916:SF3">
    <property type="entry name" value="UDP-GLCNAC:BETAGAL BETA-1,3-N-ACETYLGLUCOSAMINYLTRANSFERASE-LIKE PROTEIN 1"/>
    <property type="match status" value="1"/>
</dbReference>
<evidence type="ECO:0000313" key="2">
    <source>
        <dbReference type="EMBL" id="SDM61633.1"/>
    </source>
</evidence>
<proteinExistence type="predicted"/>
<dbReference type="EMBL" id="FNGY01000004">
    <property type="protein sequence ID" value="SDM61633.1"/>
    <property type="molecule type" value="Genomic_DNA"/>
</dbReference>
<dbReference type="InterPro" id="IPR029044">
    <property type="entry name" value="Nucleotide-diphossugar_trans"/>
</dbReference>
<gene>
    <name evidence="2" type="ORF">SAMN05421820_104232</name>
</gene>
<dbReference type="Proteomes" id="UP000183200">
    <property type="component" value="Unassembled WGS sequence"/>
</dbReference>
<dbReference type="RefSeq" id="WP_074607459.1">
    <property type="nucleotide sequence ID" value="NZ_FNGY01000004.1"/>
</dbReference>